<dbReference type="PIRSF" id="PIRSF008502">
    <property type="entry name" value="UCP008502"/>
    <property type="match status" value="1"/>
</dbReference>
<accession>A0ABX7C415</accession>
<protein>
    <submittedName>
        <fullName evidence="1">DUF1697 domain-containing protein</fullName>
    </submittedName>
</protein>
<dbReference type="Proteomes" id="UP000595460">
    <property type="component" value="Chromosome"/>
</dbReference>
<dbReference type="PANTHER" id="PTHR36439">
    <property type="entry name" value="BLL4334 PROTEIN"/>
    <property type="match status" value="1"/>
</dbReference>
<evidence type="ECO:0000313" key="1">
    <source>
        <dbReference type="EMBL" id="QQR37497.1"/>
    </source>
</evidence>
<keyword evidence="2" id="KW-1185">Reference proteome</keyword>
<organism evidence="1 2">
    <name type="scientific">Devosia oryziradicis</name>
    <dbReference type="NCBI Taxonomy" id="2801335"/>
    <lineage>
        <taxon>Bacteria</taxon>
        <taxon>Pseudomonadati</taxon>
        <taxon>Pseudomonadota</taxon>
        <taxon>Alphaproteobacteria</taxon>
        <taxon>Hyphomicrobiales</taxon>
        <taxon>Devosiaceae</taxon>
        <taxon>Devosia</taxon>
    </lineage>
</organism>
<dbReference type="SUPFAM" id="SSF160379">
    <property type="entry name" value="SP0830-like"/>
    <property type="match status" value="1"/>
</dbReference>
<dbReference type="InterPro" id="IPR012545">
    <property type="entry name" value="DUF1697"/>
</dbReference>
<gene>
    <name evidence="1" type="ORF">JI749_07785</name>
</gene>
<reference evidence="1 2" key="1">
    <citation type="submission" date="2021-01" db="EMBL/GenBank/DDBJ databases">
        <title>Genome seq and assembly of Devosia sp. G19.</title>
        <authorList>
            <person name="Chhetri G."/>
        </authorList>
    </citation>
    <scope>NUCLEOTIDE SEQUENCE [LARGE SCALE GENOMIC DNA]</scope>
    <source>
        <strain evidence="1 2">G19</strain>
    </source>
</reference>
<proteinExistence type="predicted"/>
<dbReference type="EMBL" id="CP068047">
    <property type="protein sequence ID" value="QQR37497.1"/>
    <property type="molecule type" value="Genomic_DNA"/>
</dbReference>
<sequence>MTAGNSYLVLLRGINVGGKNKLPMAALRSFLEDLGFENVSTYIQSGNAIVQSDLGAASIASKIEKELVSAFELDSDLVKVLVLGRSQLKAVVDDRPRGFGDEPDKYHSDAIFLMGLSPKEALTAFSPLEGVDTLWPGKGVIYSQRLSAKRTKSRLNRMMASPLYKSMTVRTWGTVTKLLDML</sequence>
<evidence type="ECO:0000313" key="2">
    <source>
        <dbReference type="Proteomes" id="UP000595460"/>
    </source>
</evidence>
<dbReference type="Gene3D" id="3.30.70.1280">
    <property type="entry name" value="SP0830-like domains"/>
    <property type="match status" value="1"/>
</dbReference>
<dbReference type="RefSeq" id="WP_201661855.1">
    <property type="nucleotide sequence ID" value="NZ_CP068047.1"/>
</dbReference>
<dbReference type="Pfam" id="PF08002">
    <property type="entry name" value="DUF1697"/>
    <property type="match status" value="1"/>
</dbReference>
<dbReference type="PANTHER" id="PTHR36439:SF1">
    <property type="entry name" value="DUF1697 DOMAIN-CONTAINING PROTEIN"/>
    <property type="match status" value="1"/>
</dbReference>
<dbReference type="Gene3D" id="3.30.70.1260">
    <property type="entry name" value="bacterial protein sp0830 like"/>
    <property type="match status" value="1"/>
</dbReference>
<name>A0ABX7C415_9HYPH</name>